<reference evidence="1" key="1">
    <citation type="submission" date="2020-11" db="EMBL/GenBank/DDBJ databases">
        <authorList>
            <person name="Davenport K.M."/>
            <person name="Bickhart D.M."/>
            <person name="Smith T.P.L."/>
            <person name="Murdoch B.M."/>
            <person name="Rosen B.D."/>
        </authorList>
    </citation>
    <scope>NUCLEOTIDE SEQUENCE [LARGE SCALE GENOMIC DNA]</scope>
    <source>
        <strain evidence="1">OAR_USU_Benz2616</strain>
    </source>
</reference>
<organism evidence="1">
    <name type="scientific">Ovis aries</name>
    <name type="common">Sheep</name>
    <dbReference type="NCBI Taxonomy" id="9940"/>
    <lineage>
        <taxon>Eukaryota</taxon>
        <taxon>Metazoa</taxon>
        <taxon>Chordata</taxon>
        <taxon>Craniata</taxon>
        <taxon>Vertebrata</taxon>
        <taxon>Euteleostomi</taxon>
        <taxon>Mammalia</taxon>
        <taxon>Eutheria</taxon>
        <taxon>Laurasiatheria</taxon>
        <taxon>Artiodactyla</taxon>
        <taxon>Ruminantia</taxon>
        <taxon>Pecora</taxon>
        <taxon>Bovidae</taxon>
        <taxon>Caprinae</taxon>
        <taxon>Ovis</taxon>
    </lineage>
</organism>
<sequence length="404" mass="44093">MGEGVRRPRLRGAHVQRPSPGPRVGHRPPGHHSACGHLVTSTVLETEAQKRQVIGAGSLSEAARRGTPTPARAFARGPGLALPPPAVADMEPVASNIQVLLQAAEFLERREREAEHGYASLCPHRSPGPVHRRRKRSPQAPGALDSGRSVHNELEKRRRAQLKRCLEQLKQQMPLGADCVRYTTLSLLRRARMHIQKLEEQEQRARQLKEKLRSKQRSLRQQLEQLRGLGTVGERERLRADSLDSSGLSSERSDSDQGKCPGVEGSGGMSGPGLLTGPLPVQRSWRWTWRAWCLEVRLSCCGASAQARSTATHTAAVPGCDPHRPERPLPSAHSLRRQARALTGPPGLLGVTVGMDSKDPVWEQVLLVPCCWRLAVPPGRGMLGPPSPAGQVAWAQAPLPGIFL</sequence>
<accession>A0AC11EGD9</accession>
<reference evidence="1" key="2">
    <citation type="submission" date="2025-08" db="UniProtKB">
        <authorList>
            <consortium name="Ensembl"/>
        </authorList>
    </citation>
    <scope>IDENTIFICATION</scope>
</reference>
<name>A0AC11EGD9_SHEEP</name>
<dbReference type="Ensembl" id="ENSOART00020071349.1">
    <property type="protein sequence ID" value="ENSOARP00020057685.1"/>
    <property type="gene ID" value="ENSOARG00020012540.2"/>
</dbReference>
<reference evidence="1" key="3">
    <citation type="submission" date="2025-09" db="UniProtKB">
        <authorList>
            <consortium name="Ensembl"/>
        </authorList>
    </citation>
    <scope>IDENTIFICATION</scope>
</reference>
<gene>
    <name evidence="1" type="primary">MXD3</name>
</gene>
<evidence type="ECO:0000313" key="1">
    <source>
        <dbReference type="Ensembl" id="ENSOARP00020057685.1"/>
    </source>
</evidence>
<protein>
    <submittedName>
        <fullName evidence="1">Uncharacterized protein</fullName>
    </submittedName>
</protein>
<proteinExistence type="predicted"/>